<evidence type="ECO:0000256" key="5">
    <source>
        <dbReference type="RuleBase" id="RU362121"/>
    </source>
</evidence>
<dbReference type="Pfam" id="PF00173">
    <property type="entry name" value="Cyt-b5"/>
    <property type="match status" value="1"/>
</dbReference>
<dbReference type="PROSITE" id="PS50255">
    <property type="entry name" value="CYTOCHROME_B5_2"/>
    <property type="match status" value="1"/>
</dbReference>
<organism evidence="7 8">
    <name type="scientific">Trichogramma brassicae</name>
    <dbReference type="NCBI Taxonomy" id="86971"/>
    <lineage>
        <taxon>Eukaryota</taxon>
        <taxon>Metazoa</taxon>
        <taxon>Ecdysozoa</taxon>
        <taxon>Arthropoda</taxon>
        <taxon>Hexapoda</taxon>
        <taxon>Insecta</taxon>
        <taxon>Pterygota</taxon>
        <taxon>Neoptera</taxon>
        <taxon>Endopterygota</taxon>
        <taxon>Hymenoptera</taxon>
        <taxon>Apocrita</taxon>
        <taxon>Proctotrupomorpha</taxon>
        <taxon>Chalcidoidea</taxon>
        <taxon>Trichogrammatidae</taxon>
        <taxon>Trichogramma</taxon>
    </lineage>
</organism>
<evidence type="ECO:0000256" key="3">
    <source>
        <dbReference type="ARBA" id="ARBA00023004"/>
    </source>
</evidence>
<keyword evidence="1 5" id="KW-0349">Heme</keyword>
<accession>A0A6H5I9B0</accession>
<feature type="domain" description="Cytochrome b5 heme-binding" evidence="6">
    <location>
        <begin position="50"/>
        <end position="126"/>
    </location>
</feature>
<dbReference type="GO" id="GO:0016020">
    <property type="term" value="C:membrane"/>
    <property type="evidence" value="ECO:0007669"/>
    <property type="project" value="TreeGrafter"/>
</dbReference>
<evidence type="ECO:0000256" key="1">
    <source>
        <dbReference type="ARBA" id="ARBA00022617"/>
    </source>
</evidence>
<evidence type="ECO:0000259" key="6">
    <source>
        <dbReference type="PROSITE" id="PS50255"/>
    </source>
</evidence>
<dbReference type="Proteomes" id="UP000479190">
    <property type="component" value="Unassembled WGS sequence"/>
</dbReference>
<dbReference type="InterPro" id="IPR050668">
    <property type="entry name" value="Cytochrome_b5"/>
</dbReference>
<proteinExistence type="inferred from homology"/>
<dbReference type="PROSITE" id="PS00191">
    <property type="entry name" value="CYTOCHROME_B5_1"/>
    <property type="match status" value="1"/>
</dbReference>
<dbReference type="SMART" id="SM01117">
    <property type="entry name" value="Cyt-b5"/>
    <property type="match status" value="1"/>
</dbReference>
<evidence type="ECO:0000256" key="2">
    <source>
        <dbReference type="ARBA" id="ARBA00022723"/>
    </source>
</evidence>
<evidence type="ECO:0000313" key="7">
    <source>
        <dbReference type="EMBL" id="CAB0034547.1"/>
    </source>
</evidence>
<sequence>MELSTLSLNFGSLNLLELWKNRSGATATGNNGNVGATDEKSTTSGAPEQLEIIALDQVAWHDTLEDCWLVICDYVYDCTEFLRSHPGGQDVLLEYAGRDATLAFVGYGHSKGAKRILKKYLIGELPLEERIFRTENGIKVGDFD</sequence>
<dbReference type="SUPFAM" id="SSF55856">
    <property type="entry name" value="Cytochrome b5-like heme/steroid binding domain"/>
    <property type="match status" value="1"/>
</dbReference>
<comment type="similarity">
    <text evidence="4 5">Belongs to the cytochrome b5 family.</text>
</comment>
<evidence type="ECO:0000256" key="4">
    <source>
        <dbReference type="ARBA" id="ARBA00038168"/>
    </source>
</evidence>
<keyword evidence="2 5" id="KW-0479">Metal-binding</keyword>
<dbReference type="InterPro" id="IPR036400">
    <property type="entry name" value="Cyt_B5-like_heme/steroid_sf"/>
</dbReference>
<dbReference type="OrthoDB" id="260519at2759"/>
<evidence type="ECO:0000313" key="8">
    <source>
        <dbReference type="Proteomes" id="UP000479190"/>
    </source>
</evidence>
<dbReference type="InterPro" id="IPR001199">
    <property type="entry name" value="Cyt_B5-like_heme/steroid-bd"/>
</dbReference>
<dbReference type="InterPro" id="IPR018506">
    <property type="entry name" value="Cyt_B5_heme-BS"/>
</dbReference>
<dbReference type="Gene3D" id="3.10.120.10">
    <property type="entry name" value="Cytochrome b5-like heme/steroid binding domain"/>
    <property type="match status" value="1"/>
</dbReference>
<keyword evidence="3 5" id="KW-0408">Iron</keyword>
<dbReference type="PRINTS" id="PR00363">
    <property type="entry name" value="CYTOCHROMEB5"/>
</dbReference>
<gene>
    <name evidence="7" type="ORF">TBRA_LOCUS6445</name>
</gene>
<dbReference type="AlphaFoldDB" id="A0A6H5I9B0"/>
<dbReference type="GO" id="GO:0046872">
    <property type="term" value="F:metal ion binding"/>
    <property type="evidence" value="ECO:0007669"/>
    <property type="project" value="UniProtKB-UniRule"/>
</dbReference>
<dbReference type="GO" id="GO:0020037">
    <property type="term" value="F:heme binding"/>
    <property type="evidence" value="ECO:0007669"/>
    <property type="project" value="UniProtKB-UniRule"/>
</dbReference>
<protein>
    <recommendedName>
        <fullName evidence="6">Cytochrome b5 heme-binding domain-containing protein</fullName>
    </recommendedName>
</protein>
<dbReference type="PANTHER" id="PTHR19359:SF41">
    <property type="entry name" value="GEO08203P1"/>
    <property type="match status" value="1"/>
</dbReference>
<dbReference type="PANTHER" id="PTHR19359">
    <property type="entry name" value="CYTOCHROME B5"/>
    <property type="match status" value="1"/>
</dbReference>
<dbReference type="EMBL" id="CADCXV010000745">
    <property type="protein sequence ID" value="CAB0034547.1"/>
    <property type="molecule type" value="Genomic_DNA"/>
</dbReference>
<reference evidence="7 8" key="1">
    <citation type="submission" date="2020-02" db="EMBL/GenBank/DDBJ databases">
        <authorList>
            <person name="Ferguson B K."/>
        </authorList>
    </citation>
    <scope>NUCLEOTIDE SEQUENCE [LARGE SCALE GENOMIC DNA]</scope>
</reference>
<keyword evidence="8" id="KW-1185">Reference proteome</keyword>
<name>A0A6H5I9B0_9HYME</name>